<feature type="compositionally biased region" description="Polar residues" evidence="1">
    <location>
        <begin position="1300"/>
        <end position="1314"/>
    </location>
</feature>
<feature type="region of interest" description="Disordered" evidence="1">
    <location>
        <begin position="1"/>
        <end position="44"/>
    </location>
</feature>
<feature type="region of interest" description="Disordered" evidence="1">
    <location>
        <begin position="1349"/>
        <end position="1370"/>
    </location>
</feature>
<dbReference type="Gene3D" id="1.20.58.340">
    <property type="entry name" value="Magnesium transport protein CorA, transmembrane region"/>
    <property type="match status" value="1"/>
</dbReference>
<evidence type="ECO:0000313" key="3">
    <source>
        <dbReference type="EMBL" id="PSN70710.1"/>
    </source>
</evidence>
<reference evidence="3 4" key="1">
    <citation type="journal article" date="2018" name="Front. Microbiol.">
        <title>Genome-Wide Analysis of Corynespora cassiicola Leaf Fall Disease Putative Effectors.</title>
        <authorList>
            <person name="Lopez D."/>
            <person name="Ribeiro S."/>
            <person name="Label P."/>
            <person name="Fumanal B."/>
            <person name="Venisse J.S."/>
            <person name="Kohler A."/>
            <person name="de Oliveira R.R."/>
            <person name="Labutti K."/>
            <person name="Lipzen A."/>
            <person name="Lail K."/>
            <person name="Bauer D."/>
            <person name="Ohm R.A."/>
            <person name="Barry K.W."/>
            <person name="Spatafora J."/>
            <person name="Grigoriev I.V."/>
            <person name="Martin F.M."/>
            <person name="Pujade-Renaud V."/>
        </authorList>
    </citation>
    <scope>NUCLEOTIDE SEQUENCE [LARGE SCALE GENOMIC DNA]</scope>
    <source>
        <strain evidence="3 4">Philippines</strain>
    </source>
</reference>
<evidence type="ECO:0000256" key="2">
    <source>
        <dbReference type="SAM" id="Phobius"/>
    </source>
</evidence>
<name>A0A2T2NZ63_CORCC</name>
<feature type="transmembrane region" description="Helical" evidence="2">
    <location>
        <begin position="1220"/>
        <end position="1238"/>
    </location>
</feature>
<keyword evidence="2" id="KW-0472">Membrane</keyword>
<dbReference type="OrthoDB" id="5361176at2759"/>
<gene>
    <name evidence="3" type="ORF">BS50DRAFT_673479</name>
</gene>
<accession>A0A2T2NZ63</accession>
<feature type="compositionally biased region" description="Polar residues" evidence="1">
    <location>
        <begin position="24"/>
        <end position="34"/>
    </location>
</feature>
<keyword evidence="2" id="KW-0812">Transmembrane</keyword>
<organism evidence="3 4">
    <name type="scientific">Corynespora cassiicola Philippines</name>
    <dbReference type="NCBI Taxonomy" id="1448308"/>
    <lineage>
        <taxon>Eukaryota</taxon>
        <taxon>Fungi</taxon>
        <taxon>Dikarya</taxon>
        <taxon>Ascomycota</taxon>
        <taxon>Pezizomycotina</taxon>
        <taxon>Dothideomycetes</taxon>
        <taxon>Pleosporomycetidae</taxon>
        <taxon>Pleosporales</taxon>
        <taxon>Corynesporascaceae</taxon>
        <taxon>Corynespora</taxon>
    </lineage>
</organism>
<dbReference type="Proteomes" id="UP000240883">
    <property type="component" value="Unassembled WGS sequence"/>
</dbReference>
<feature type="region of interest" description="Disordered" evidence="1">
    <location>
        <begin position="1295"/>
        <end position="1323"/>
    </location>
</feature>
<keyword evidence="4" id="KW-1185">Reference proteome</keyword>
<feature type="transmembrane region" description="Helical" evidence="2">
    <location>
        <begin position="1250"/>
        <end position="1273"/>
    </location>
</feature>
<dbReference type="STRING" id="1448308.A0A2T2NZ63"/>
<feature type="compositionally biased region" description="Low complexity" evidence="1">
    <location>
        <begin position="1"/>
        <end position="19"/>
    </location>
</feature>
<feature type="compositionally biased region" description="Basic and acidic residues" evidence="1">
    <location>
        <begin position="743"/>
        <end position="763"/>
    </location>
</feature>
<dbReference type="EMBL" id="KZ678131">
    <property type="protein sequence ID" value="PSN70710.1"/>
    <property type="molecule type" value="Genomic_DNA"/>
</dbReference>
<keyword evidence="2" id="KW-1133">Transmembrane helix</keyword>
<feature type="region of interest" description="Disordered" evidence="1">
    <location>
        <begin position="710"/>
        <end position="764"/>
    </location>
</feature>
<evidence type="ECO:0000313" key="4">
    <source>
        <dbReference type="Proteomes" id="UP000240883"/>
    </source>
</evidence>
<sequence length="1370" mass="156870">MPSSPAPQVQAAPQVPSSPKLLEPSQTSPGSISDGSKIPSNDVPLQLTHSLSAESSVASKGTSSKTTIRKEDYISIPEKADPVARNARTYFSFGEEGVTASVNSKGDLIQVTRFLGTGRSGLFSVDSWATDEPFFVVDRMEQLVNYVSIGPYLEDSIDAFRDLVASNISSGFIRDRWPHFTAETEKLALESSFFVHNNGVYIQDTYTSNGDTFQMPWDLKFDSDISIRELDFLNTSHKFNEATVHDKEYKTYVGPDNDLIIFAHAGSGEENILGTIVLTIVFFMNGEPLDIEQEGRVSGELSSFRIKLRDKNYQLEPGTPLEFVTAYKLQFIQDDTRTVADLVSIPPFTFQFLVAMFEHLKPQESNSHSGVREMAKTTRQRIRDTCAAHLEWLIERVKPETIFAANYWVTGREILNPESVEVLAATSLTDTPFHIIKVADFASRFKEDDDVVTVKAATRMLKIVAREWIEELRKEDKRQLTAFPRPGTQKYRLDDHVWIWRALQSLKDLDIDGELETTQQMNKTKRKRAENSVASGLLKDGFWPADFQKNVLKRFTTENTTSHKSMIALSRTLAETRFIFHSRDSALLYDTTPAFFGKSDALWKATLESQKFHKDNEDSTWDNPLRYAVALILAQKGFRINSRLAEDMFGEAMEVLLGSSSPNGLFPGQINYTTKKPELFDNPIWRDFYWHASFEIPYILWLYGRKEPFSTSSTAPARPIRRSSDTELVRSKLSRATTVSAMRKKDMNPDSQRQELRNPEMKKSMPFNTLIDQNSIIEMSDEWLYPYPDFLDFDPQNQDNTPDDIDFFDLELEKFMLEPEYALQRSQRLEALPVEQEKLLKGVILDIPKSAQKTKRKTERRTKVPSEDPCEILNVEGICEKLKGRRTAIDSKKRLIWLPNSDKHIAYIRKLAHSRSEAPFVKTFFERHLAREKYFFDEVTAVSNVWNTELQLSFYRLISGDNGSQQNVIKFPGGDKRMEQASIGFLFIGDFFDRYWTCRFLETDPKDIPNSPIYSTGDNNARTPKSFEELVQSTKLLSPTDREKRPWRQRKVLELLLFDRIIQEILDRYQEILKEISSYLVLLLATETQVEPTARGVRKVFNALFSAPMDNGRYLSFSKKWPPIQFTLQVIEDDLDGTLEKITAWMTREKDREPQRPRWTKNDERKYRSAITKLSILNNQKIRDLQHHRTDIQRLKMSLISRLESTRNELSFQSAENVRFFTYVTVVFLPLGFATAIFSMSGTPGRSELIGMISTAIVALCITVVALANARILDDKLYQPGYRLSKTAKKRIKEGFKRSTIPTEENDSTSQNSGIEPDRNVSNEENGQAIGIFSPGFIPFMRSFKAMRKEMERGNRDSALEAGIAKTSDQ</sequence>
<evidence type="ECO:0000256" key="1">
    <source>
        <dbReference type="SAM" id="MobiDB-lite"/>
    </source>
</evidence>
<evidence type="ECO:0008006" key="5">
    <source>
        <dbReference type="Google" id="ProtNLM"/>
    </source>
</evidence>
<proteinExistence type="predicted"/>
<protein>
    <recommendedName>
        <fullName evidence="5">Mg2+ transporter protein CorA-like/Zinc transport protein ZntB</fullName>
    </recommendedName>
</protein>
<feature type="compositionally biased region" description="Basic and acidic residues" evidence="1">
    <location>
        <begin position="1349"/>
        <end position="1359"/>
    </location>
</feature>